<feature type="transmembrane region" description="Helical" evidence="1">
    <location>
        <begin position="61"/>
        <end position="81"/>
    </location>
</feature>
<dbReference type="EMBL" id="SUNH01000004">
    <property type="protein sequence ID" value="TJZ87023.1"/>
    <property type="molecule type" value="Genomic_DNA"/>
</dbReference>
<proteinExistence type="predicted"/>
<feature type="transmembrane region" description="Helical" evidence="1">
    <location>
        <begin position="28"/>
        <end position="49"/>
    </location>
</feature>
<organism evidence="2 3">
    <name type="scientific">Paracoccus hibiscisoli</name>
    <dbReference type="NCBI Taxonomy" id="2023261"/>
    <lineage>
        <taxon>Bacteria</taxon>
        <taxon>Pseudomonadati</taxon>
        <taxon>Pseudomonadota</taxon>
        <taxon>Alphaproteobacteria</taxon>
        <taxon>Rhodobacterales</taxon>
        <taxon>Paracoccaceae</taxon>
        <taxon>Paracoccus</taxon>
    </lineage>
</organism>
<feature type="transmembrane region" description="Helical" evidence="1">
    <location>
        <begin position="123"/>
        <end position="149"/>
    </location>
</feature>
<dbReference type="AlphaFoldDB" id="A0A4U0QXJ3"/>
<gene>
    <name evidence="2" type="ORF">FA740_01860</name>
</gene>
<dbReference type="RefSeq" id="WP_136855079.1">
    <property type="nucleotide sequence ID" value="NZ_SUNH01000004.1"/>
</dbReference>
<feature type="transmembrane region" description="Helical" evidence="1">
    <location>
        <begin position="191"/>
        <end position="211"/>
    </location>
</feature>
<evidence type="ECO:0000256" key="1">
    <source>
        <dbReference type="SAM" id="Phobius"/>
    </source>
</evidence>
<dbReference type="Proteomes" id="UP000306223">
    <property type="component" value="Unassembled WGS sequence"/>
</dbReference>
<keyword evidence="1" id="KW-1133">Transmembrane helix</keyword>
<dbReference type="InterPro" id="IPR009495">
    <property type="entry name" value="NrsF"/>
</dbReference>
<accession>A0A4U0QXJ3</accession>
<dbReference type="OrthoDB" id="7764375at2"/>
<name>A0A4U0QXJ3_9RHOB</name>
<evidence type="ECO:0000313" key="2">
    <source>
        <dbReference type="EMBL" id="TJZ87023.1"/>
    </source>
</evidence>
<keyword evidence="1" id="KW-0812">Transmembrane</keyword>
<evidence type="ECO:0000313" key="3">
    <source>
        <dbReference type="Proteomes" id="UP000306223"/>
    </source>
</evidence>
<sequence>MTQRPSTEALIRSLAASPPPPPLTARGLAGPVVAALTISLGLFLWLIGLRANLGQALADPAILAKSLLPLALAVPALVLALRSARPGRVVRPGLLILPAAAALALFLARGVQVPSGQILPELLGHSAAACLLSITALSAPATLVGLIVLRRGASLRPARTGALIGMAAAAGTAAGYALHCTEDSPLFFTTWYGLAILIGTGIGALAGQRLLRW</sequence>
<protein>
    <submittedName>
        <fullName evidence="2">DUF1109 domain-containing protein</fullName>
    </submittedName>
</protein>
<comment type="caution">
    <text evidence="2">The sequence shown here is derived from an EMBL/GenBank/DDBJ whole genome shotgun (WGS) entry which is preliminary data.</text>
</comment>
<reference evidence="2 3" key="1">
    <citation type="submission" date="2019-04" db="EMBL/GenBank/DDBJ databases">
        <authorList>
            <person name="Li J."/>
        </authorList>
    </citation>
    <scope>NUCLEOTIDE SEQUENCE [LARGE SCALE GENOMIC DNA]</scope>
    <source>
        <strain evidence="2 3">CCTCC AB2016182</strain>
    </source>
</reference>
<keyword evidence="1" id="KW-0472">Membrane</keyword>
<dbReference type="Pfam" id="PF06532">
    <property type="entry name" value="NrsF"/>
    <property type="match status" value="1"/>
</dbReference>
<feature type="transmembrane region" description="Helical" evidence="1">
    <location>
        <begin position="161"/>
        <end position="179"/>
    </location>
</feature>
<keyword evidence="3" id="KW-1185">Reference proteome</keyword>
<feature type="transmembrane region" description="Helical" evidence="1">
    <location>
        <begin position="93"/>
        <end position="111"/>
    </location>
</feature>